<dbReference type="InterPro" id="IPR029069">
    <property type="entry name" value="HotDog_dom_sf"/>
</dbReference>
<protein>
    <submittedName>
        <fullName evidence="1">DUF4442 domain-containing protein</fullName>
    </submittedName>
</protein>
<dbReference type="SUPFAM" id="SSF54637">
    <property type="entry name" value="Thioesterase/thiol ester dehydrase-isomerase"/>
    <property type="match status" value="1"/>
</dbReference>
<evidence type="ECO:0000313" key="2">
    <source>
        <dbReference type="Proteomes" id="UP001220610"/>
    </source>
</evidence>
<reference evidence="1" key="1">
    <citation type="submission" date="2023-03" db="EMBL/GenBank/DDBJ databases">
        <title>Andean soil-derived lignocellulolytic bacterial consortium as a source of novel taxa and putative plastic-active enzymes.</title>
        <authorList>
            <person name="Diaz-Garcia L."/>
            <person name="Chuvochina M."/>
            <person name="Feuerriegel G."/>
            <person name="Bunk B."/>
            <person name="Sproer C."/>
            <person name="Streit W.R."/>
            <person name="Rodriguez L.M."/>
            <person name="Overmann J."/>
            <person name="Jimenez D.J."/>
        </authorList>
    </citation>
    <scope>NUCLEOTIDE SEQUENCE</scope>
    <source>
        <strain evidence="1">MAG 7</strain>
    </source>
</reference>
<organism evidence="1 2">
    <name type="scientific">Candidatus Pseudobacter hemicellulosilyticus</name>
    <dbReference type="NCBI Taxonomy" id="3121375"/>
    <lineage>
        <taxon>Bacteria</taxon>
        <taxon>Pseudomonadati</taxon>
        <taxon>Bacteroidota</taxon>
        <taxon>Chitinophagia</taxon>
        <taxon>Chitinophagales</taxon>
        <taxon>Chitinophagaceae</taxon>
        <taxon>Pseudobacter</taxon>
    </lineage>
</organism>
<name>A0AAJ5WTM5_9BACT</name>
<dbReference type="Proteomes" id="UP001220610">
    <property type="component" value="Chromosome"/>
</dbReference>
<evidence type="ECO:0000313" key="1">
    <source>
        <dbReference type="EMBL" id="WEK35939.1"/>
    </source>
</evidence>
<accession>A0AAJ5WTM5</accession>
<sequence>MSATNFLQLMQHPVKARWFLFSRLPSAFFAGVRIRSVDPQRCVVTVPYRWFSRNPFRSTYFACLAMAGEMSTGALAMAHLFGRKPAVSMLVVKMEASYYKKATGLTSFTCTDGDGLKAAIEKAIASGEAQTFTASATGTNEAGEKVAECWLTWSFKARTAVPSAIPA</sequence>
<dbReference type="AlphaFoldDB" id="A0AAJ5WTM5"/>
<proteinExistence type="predicted"/>
<dbReference type="InterPro" id="IPR027961">
    <property type="entry name" value="DUF4442"/>
</dbReference>
<dbReference type="Gene3D" id="3.10.129.10">
    <property type="entry name" value="Hotdog Thioesterase"/>
    <property type="match status" value="1"/>
</dbReference>
<dbReference type="Pfam" id="PF14539">
    <property type="entry name" value="DUF4442"/>
    <property type="match status" value="1"/>
</dbReference>
<dbReference type="EMBL" id="CP119311">
    <property type="protein sequence ID" value="WEK35939.1"/>
    <property type="molecule type" value="Genomic_DNA"/>
</dbReference>
<gene>
    <name evidence="1" type="ORF">P0Y53_00375</name>
</gene>